<reference evidence="2" key="1">
    <citation type="submission" date="2019-08" db="EMBL/GenBank/DDBJ databases">
        <authorList>
            <person name="Kucharzyk K."/>
            <person name="Murdoch R.W."/>
            <person name="Higgins S."/>
            <person name="Loffler F."/>
        </authorList>
    </citation>
    <scope>NUCLEOTIDE SEQUENCE</scope>
</reference>
<sequence>MNRNRVVLHICDMDFPVATDNPIDEVKALGAEIDEKMREILKSNSRISVTQAAILTALEYGEQSSKSGGNVDALRAQLSEYLHDSEESKLNLELVKRENASLKREIANLKSQLKGIL</sequence>
<gene>
    <name evidence="2" type="ORF">SDC9_136222</name>
</gene>
<dbReference type="EMBL" id="VSSQ01036603">
    <property type="protein sequence ID" value="MPM89114.1"/>
    <property type="molecule type" value="Genomic_DNA"/>
</dbReference>
<dbReference type="InterPro" id="IPR036192">
    <property type="entry name" value="Cell_div_ZapA-like_sf"/>
</dbReference>
<comment type="caution">
    <text evidence="2">The sequence shown here is derived from an EMBL/GenBank/DDBJ whole genome shotgun (WGS) entry which is preliminary data.</text>
</comment>
<dbReference type="Pfam" id="PF05164">
    <property type="entry name" value="ZapA"/>
    <property type="match status" value="1"/>
</dbReference>
<name>A0A645DHZ1_9ZZZZ</name>
<evidence type="ECO:0008006" key="3">
    <source>
        <dbReference type="Google" id="ProtNLM"/>
    </source>
</evidence>
<dbReference type="AlphaFoldDB" id="A0A645DHZ1"/>
<accession>A0A645DHZ1</accession>
<feature type="coiled-coil region" evidence="1">
    <location>
        <begin position="85"/>
        <end position="112"/>
    </location>
</feature>
<protein>
    <recommendedName>
        <fullName evidence="3">Cell division protein ZapA</fullName>
    </recommendedName>
</protein>
<evidence type="ECO:0000256" key="1">
    <source>
        <dbReference type="SAM" id="Coils"/>
    </source>
</evidence>
<evidence type="ECO:0000313" key="2">
    <source>
        <dbReference type="EMBL" id="MPM89114.1"/>
    </source>
</evidence>
<proteinExistence type="predicted"/>
<keyword evidence="1" id="KW-0175">Coiled coil</keyword>
<organism evidence="2">
    <name type="scientific">bioreactor metagenome</name>
    <dbReference type="NCBI Taxonomy" id="1076179"/>
    <lineage>
        <taxon>unclassified sequences</taxon>
        <taxon>metagenomes</taxon>
        <taxon>ecological metagenomes</taxon>
    </lineage>
</organism>
<dbReference type="InterPro" id="IPR007838">
    <property type="entry name" value="Cell_div_ZapA-like"/>
</dbReference>
<dbReference type="SUPFAM" id="SSF102829">
    <property type="entry name" value="Cell division protein ZapA-like"/>
    <property type="match status" value="1"/>
</dbReference>